<feature type="region of interest" description="Disordered" evidence="1">
    <location>
        <begin position="21"/>
        <end position="99"/>
    </location>
</feature>
<gene>
    <name evidence="2" type="primary">Dleu7</name>
    <name evidence="2" type="ORF">PROATE_R08594</name>
</gene>
<feature type="compositionally biased region" description="Polar residues" evidence="1">
    <location>
        <begin position="39"/>
        <end position="52"/>
    </location>
</feature>
<reference evidence="2 3" key="1">
    <citation type="submission" date="2019-09" db="EMBL/GenBank/DDBJ databases">
        <title>Bird 10,000 Genomes (B10K) Project - Family phase.</title>
        <authorList>
            <person name="Zhang G."/>
        </authorList>
    </citation>
    <scope>NUCLEOTIDE SEQUENCE [LARGE SCALE GENOMIC DNA]</scope>
    <source>
        <strain evidence="2">B10K-DU-017-47</strain>
    </source>
</reference>
<keyword evidence="3" id="KW-1185">Reference proteome</keyword>
<feature type="non-terminal residue" evidence="2">
    <location>
        <position position="226"/>
    </location>
</feature>
<dbReference type="PANTHER" id="PTHR36961:SF1">
    <property type="entry name" value="LEUKEMIA-ASSOCIATED PROTEIN 7"/>
    <property type="match status" value="1"/>
</dbReference>
<dbReference type="PANTHER" id="PTHR36961">
    <property type="entry name" value="LEUKEMIA-ASSOCIATED PROTEIN 7"/>
    <property type="match status" value="1"/>
</dbReference>
<dbReference type="InterPro" id="IPR031510">
    <property type="entry name" value="DLEU7"/>
</dbReference>
<dbReference type="EMBL" id="VYZH01000578">
    <property type="protein sequence ID" value="NWS40242.1"/>
    <property type="molecule type" value="Genomic_DNA"/>
</dbReference>
<dbReference type="Proteomes" id="UP000562415">
    <property type="component" value="Unassembled WGS sequence"/>
</dbReference>
<protein>
    <submittedName>
        <fullName evidence="2">LEU7 protein</fullName>
    </submittedName>
</protein>
<accession>A0A7K5F5N6</accession>
<evidence type="ECO:0000313" key="3">
    <source>
        <dbReference type="Proteomes" id="UP000562415"/>
    </source>
</evidence>
<evidence type="ECO:0000313" key="2">
    <source>
        <dbReference type="EMBL" id="NWS40242.1"/>
    </source>
</evidence>
<dbReference type="OrthoDB" id="8788044at2759"/>
<sequence length="226" mass="24859">MAGPSALLVSIRHQAEALCTLQAAAAPHPPHSPPQPSHTQTFSTSRSGTALHSSGAVMEVSEPGGAQELKEERKAPGKSPKEEGSGDLSSLSPGEPRPERLAWPRLAWPRLARRGTLREKALHSKMSRLVEATSRLVQIEQSLLLPLLQQHPLPLHPKDSIEFRNICSHMVLQREGQQFDRDLHEAHQCLKTIVEKLICSLATFPSDSCILVLSALRQIRQDLLAM</sequence>
<organism evidence="2 3">
    <name type="scientific">Probosciger aterrimus</name>
    <name type="common">Palm cockatoo</name>
    <dbReference type="NCBI Taxonomy" id="141839"/>
    <lineage>
        <taxon>Eukaryota</taxon>
        <taxon>Metazoa</taxon>
        <taxon>Chordata</taxon>
        <taxon>Craniata</taxon>
        <taxon>Vertebrata</taxon>
        <taxon>Euteleostomi</taxon>
        <taxon>Archelosauria</taxon>
        <taxon>Archosauria</taxon>
        <taxon>Dinosauria</taxon>
        <taxon>Saurischia</taxon>
        <taxon>Theropoda</taxon>
        <taxon>Coelurosauria</taxon>
        <taxon>Aves</taxon>
        <taxon>Neognathae</taxon>
        <taxon>Neoaves</taxon>
        <taxon>Telluraves</taxon>
        <taxon>Australaves</taxon>
        <taxon>Psittaciformes</taxon>
        <taxon>Cacatuidae</taxon>
        <taxon>Probosciger</taxon>
    </lineage>
</organism>
<feature type="compositionally biased region" description="Pro residues" evidence="1">
    <location>
        <begin position="27"/>
        <end position="36"/>
    </location>
</feature>
<name>A0A7K5F5N6_PROAR</name>
<dbReference type="Pfam" id="PF15760">
    <property type="entry name" value="DLEU7"/>
    <property type="match status" value="1"/>
</dbReference>
<proteinExistence type="predicted"/>
<evidence type="ECO:0000256" key="1">
    <source>
        <dbReference type="SAM" id="MobiDB-lite"/>
    </source>
</evidence>
<dbReference type="AlphaFoldDB" id="A0A7K5F5N6"/>
<feature type="non-terminal residue" evidence="2">
    <location>
        <position position="1"/>
    </location>
</feature>
<feature type="compositionally biased region" description="Basic and acidic residues" evidence="1">
    <location>
        <begin position="68"/>
        <end position="84"/>
    </location>
</feature>
<comment type="caution">
    <text evidence="2">The sequence shown here is derived from an EMBL/GenBank/DDBJ whole genome shotgun (WGS) entry which is preliminary data.</text>
</comment>